<dbReference type="AlphaFoldDB" id="A0A6A5ZID7"/>
<protein>
    <recommendedName>
        <fullName evidence="6">NACHT domain-containing protein</fullName>
    </recommendedName>
</protein>
<proteinExistence type="predicted"/>
<accession>A0A6A5ZID7</accession>
<dbReference type="EMBL" id="ML977316">
    <property type="protein sequence ID" value="KAF2119025.1"/>
    <property type="molecule type" value="Genomic_DNA"/>
</dbReference>
<feature type="domain" description="Nephrocystin 3-like N-terminal" evidence="2">
    <location>
        <begin position="260"/>
        <end position="435"/>
    </location>
</feature>
<dbReference type="Proteomes" id="UP000799770">
    <property type="component" value="Unassembled WGS sequence"/>
</dbReference>
<evidence type="ECO:0000259" key="3">
    <source>
        <dbReference type="Pfam" id="PF25053"/>
    </source>
</evidence>
<reference evidence="4" key="1">
    <citation type="journal article" date="2020" name="Stud. Mycol.">
        <title>101 Dothideomycetes genomes: a test case for predicting lifestyles and emergence of pathogens.</title>
        <authorList>
            <person name="Haridas S."/>
            <person name="Albert R."/>
            <person name="Binder M."/>
            <person name="Bloem J."/>
            <person name="Labutti K."/>
            <person name="Salamov A."/>
            <person name="Andreopoulos B."/>
            <person name="Baker S."/>
            <person name="Barry K."/>
            <person name="Bills G."/>
            <person name="Bluhm B."/>
            <person name="Cannon C."/>
            <person name="Castanera R."/>
            <person name="Culley D."/>
            <person name="Daum C."/>
            <person name="Ezra D."/>
            <person name="Gonzalez J."/>
            <person name="Henrissat B."/>
            <person name="Kuo A."/>
            <person name="Liang C."/>
            <person name="Lipzen A."/>
            <person name="Lutzoni F."/>
            <person name="Magnuson J."/>
            <person name="Mondo S."/>
            <person name="Nolan M."/>
            <person name="Ohm R."/>
            <person name="Pangilinan J."/>
            <person name="Park H.-J."/>
            <person name="Ramirez L."/>
            <person name="Alfaro M."/>
            <person name="Sun H."/>
            <person name="Tritt A."/>
            <person name="Yoshinaga Y."/>
            <person name="Zwiers L.-H."/>
            <person name="Turgeon B."/>
            <person name="Goodwin S."/>
            <person name="Spatafora J."/>
            <person name="Crous P."/>
            <person name="Grigoriev I."/>
        </authorList>
    </citation>
    <scope>NUCLEOTIDE SEQUENCE</scope>
    <source>
        <strain evidence="4">CBS 627.86</strain>
    </source>
</reference>
<keyword evidence="1" id="KW-0677">Repeat</keyword>
<evidence type="ECO:0008006" key="6">
    <source>
        <dbReference type="Google" id="ProtNLM"/>
    </source>
</evidence>
<evidence type="ECO:0000313" key="4">
    <source>
        <dbReference type="EMBL" id="KAF2119025.1"/>
    </source>
</evidence>
<dbReference type="PANTHER" id="PTHR10039:SF5">
    <property type="entry name" value="NACHT DOMAIN-CONTAINING PROTEIN"/>
    <property type="match status" value="1"/>
</dbReference>
<dbReference type="Gene3D" id="3.40.50.300">
    <property type="entry name" value="P-loop containing nucleotide triphosphate hydrolases"/>
    <property type="match status" value="1"/>
</dbReference>
<dbReference type="OrthoDB" id="443402at2759"/>
<gene>
    <name evidence="4" type="ORF">BDV96DRAFT_643182</name>
</gene>
<dbReference type="InterPro" id="IPR056884">
    <property type="entry name" value="NPHP3-like_N"/>
</dbReference>
<keyword evidence="5" id="KW-1185">Reference proteome</keyword>
<feature type="domain" description="DUF7791" evidence="3">
    <location>
        <begin position="552"/>
        <end position="696"/>
    </location>
</feature>
<dbReference type="InterPro" id="IPR027417">
    <property type="entry name" value="P-loop_NTPase"/>
</dbReference>
<dbReference type="Pfam" id="PF24883">
    <property type="entry name" value="NPHP3_N"/>
    <property type="match status" value="1"/>
</dbReference>
<organism evidence="4 5">
    <name type="scientific">Lophiotrema nucula</name>
    <dbReference type="NCBI Taxonomy" id="690887"/>
    <lineage>
        <taxon>Eukaryota</taxon>
        <taxon>Fungi</taxon>
        <taxon>Dikarya</taxon>
        <taxon>Ascomycota</taxon>
        <taxon>Pezizomycotina</taxon>
        <taxon>Dothideomycetes</taxon>
        <taxon>Pleosporomycetidae</taxon>
        <taxon>Pleosporales</taxon>
        <taxon>Lophiotremataceae</taxon>
        <taxon>Lophiotrema</taxon>
    </lineage>
</organism>
<dbReference type="PANTHER" id="PTHR10039">
    <property type="entry name" value="AMELOGENIN"/>
    <property type="match status" value="1"/>
</dbReference>
<evidence type="ECO:0000259" key="2">
    <source>
        <dbReference type="Pfam" id="PF24883"/>
    </source>
</evidence>
<name>A0A6A5ZID7_9PLEO</name>
<sequence length="851" mass="98010">MDPLSASSVAACVIQVVDFGSKIVANGSEIYKSASGSSIDNTELQKTTKDLEDLTLELEKSLQSDPSSAGLGSDEEAERQLGRECKAVAMELLAVLDRLKRGGQFSKWRSYRQAFLSVWRKEQIDSLEKRLDRFRQQLVMRLLTALRIQVREMHKRGTIPGVTSRGNDASLCAVFLEHVKDSARWQREISQVLLTGTGSIAPQRTPDASKKRTEDLQHKLLASIRYPQIQDRKQRIAKAVRNTFEWIYRPPDPALRPWADFAIWLEHERGVYWIYGKPGSGKSTLMKFLYGDPRTHQLLQNWARNIRTSQSMSPKNSSLIIGSFFFWNSGVEMQMSYEGFLRAMLHQISIADPDIIFKLFSERLEALDLLNEMQPWTLTELLAAFRRLCLPDFQSRQFFFFVDGLDEFSGNHREIIDLIKDMAVSSHIKFCVSSRLWNVFQDAFGTIPNLRLQDLTIGDIETFVSAKFHENTPFVELENLDPLLAKTLCLQVARKANGVFLWVRLVVESLLEGLSNGDRVKDLHRRLEELPQDLEGLFKKILKNIGEESRAHLAHASELFQISRRCYPITILTLSYADEDDGSILSEKEPRLLTEQEIRWRIESMRRRLNSRTKGLLEVEDWSTDPKMAVSLLQTFRTEDVAFQKRYNVQYIHRTVKEFFEKPDNWSLIQQAGEPSFDPKVSLVKAYVLEVKHFDVSSFGPHDIRKYVVRAMETAALVSPDRTPLLLGLLDHLNLIVEILAERPNLGRGRLYPKPPLPFAMLLPVAMSFKLDFWVKARFRRDVAQSSPKVNKNLKRWFVRHYDQHVSALEKLFKGFKGEAALDNHHSPMLKRKKMERTENNAVKRICSEQA</sequence>
<dbReference type="Pfam" id="PF25053">
    <property type="entry name" value="DUF7791"/>
    <property type="match status" value="1"/>
</dbReference>
<dbReference type="InterPro" id="IPR056693">
    <property type="entry name" value="DUF7791"/>
</dbReference>
<evidence type="ECO:0000256" key="1">
    <source>
        <dbReference type="ARBA" id="ARBA00022737"/>
    </source>
</evidence>
<dbReference type="SUPFAM" id="SSF52540">
    <property type="entry name" value="P-loop containing nucleoside triphosphate hydrolases"/>
    <property type="match status" value="1"/>
</dbReference>
<evidence type="ECO:0000313" key="5">
    <source>
        <dbReference type="Proteomes" id="UP000799770"/>
    </source>
</evidence>